<proteinExistence type="predicted"/>
<dbReference type="AlphaFoldDB" id="A0A453RE89"/>
<reference evidence="3" key="1">
    <citation type="journal article" date="2014" name="Science">
        <title>Ancient hybridizations among the ancestral genomes of bread wheat.</title>
        <authorList>
            <consortium name="International Wheat Genome Sequencing Consortium,"/>
            <person name="Marcussen T."/>
            <person name="Sandve S.R."/>
            <person name="Heier L."/>
            <person name="Spannagl M."/>
            <person name="Pfeifer M."/>
            <person name="Jakobsen K.S."/>
            <person name="Wulff B.B."/>
            <person name="Steuernagel B."/>
            <person name="Mayer K.F."/>
            <person name="Olsen O.A."/>
        </authorList>
    </citation>
    <scope>NUCLEOTIDE SEQUENCE [LARGE SCALE GENOMIC DNA]</scope>
    <source>
        <strain evidence="3">cv. AL8/78</strain>
    </source>
</reference>
<reference evidence="3" key="2">
    <citation type="journal article" date="2017" name="Nat. Plants">
        <title>The Aegilops tauschii genome reveals multiple impacts of transposons.</title>
        <authorList>
            <person name="Zhao G."/>
            <person name="Zou C."/>
            <person name="Li K."/>
            <person name="Wang K."/>
            <person name="Li T."/>
            <person name="Gao L."/>
            <person name="Zhang X."/>
            <person name="Wang H."/>
            <person name="Yang Z."/>
            <person name="Liu X."/>
            <person name="Jiang W."/>
            <person name="Mao L."/>
            <person name="Kong X."/>
            <person name="Jiao Y."/>
            <person name="Jia J."/>
        </authorList>
    </citation>
    <scope>NUCLEOTIDE SEQUENCE [LARGE SCALE GENOMIC DNA]</scope>
    <source>
        <strain evidence="3">cv. AL8/78</strain>
    </source>
</reference>
<reference evidence="2" key="5">
    <citation type="journal article" date="2021" name="G3 (Bethesda)">
        <title>Aegilops tauschii genome assembly Aet v5.0 features greater sequence contiguity and improved annotation.</title>
        <authorList>
            <person name="Wang L."/>
            <person name="Zhu T."/>
            <person name="Rodriguez J.C."/>
            <person name="Deal K.R."/>
            <person name="Dubcovsky J."/>
            <person name="McGuire P.E."/>
            <person name="Lux T."/>
            <person name="Spannagl M."/>
            <person name="Mayer K.F.X."/>
            <person name="Baldrich P."/>
            <person name="Meyers B.C."/>
            <person name="Huo N."/>
            <person name="Gu Y.Q."/>
            <person name="Zhou H."/>
            <person name="Devos K.M."/>
            <person name="Bennetzen J.L."/>
            <person name="Unver T."/>
            <person name="Budak H."/>
            <person name="Gulick P.J."/>
            <person name="Galiba G."/>
            <person name="Kalapos B."/>
            <person name="Nelson D.R."/>
            <person name="Li P."/>
            <person name="You F.M."/>
            <person name="Luo M.C."/>
            <person name="Dvorak J."/>
        </authorList>
    </citation>
    <scope>NUCLEOTIDE SEQUENCE [LARGE SCALE GENOMIC DNA]</scope>
    <source>
        <strain evidence="2">cv. AL8/78</strain>
    </source>
</reference>
<dbReference type="PANTHER" id="PTHR43991">
    <property type="entry name" value="WD REPEAT PROTEIN (AFU_ORTHOLOGUE AFUA_8G05640)-RELATED"/>
    <property type="match status" value="1"/>
</dbReference>
<name>A0A453RE89_AEGTS</name>
<evidence type="ECO:0000256" key="1">
    <source>
        <dbReference type="SAM" id="MobiDB-lite"/>
    </source>
</evidence>
<evidence type="ECO:0000313" key="3">
    <source>
        <dbReference type="Proteomes" id="UP000015105"/>
    </source>
</evidence>
<reference evidence="2" key="4">
    <citation type="submission" date="2019-03" db="UniProtKB">
        <authorList>
            <consortium name="EnsemblPlants"/>
        </authorList>
    </citation>
    <scope>IDENTIFICATION</scope>
</reference>
<feature type="compositionally biased region" description="Acidic residues" evidence="1">
    <location>
        <begin position="11"/>
        <end position="47"/>
    </location>
</feature>
<feature type="region of interest" description="Disordered" evidence="1">
    <location>
        <begin position="1"/>
        <end position="69"/>
    </location>
</feature>
<protein>
    <submittedName>
        <fullName evidence="2">Uncharacterized protein</fullName>
    </submittedName>
</protein>
<dbReference type="PANTHER" id="PTHR43991:SF32">
    <property type="entry name" value="TRANSDUCIN_WD40 REPEAT-LIKE SUPERFAMILY PROTEIN"/>
    <property type="match status" value="1"/>
</dbReference>
<sequence>MSHYQEHNVDDMEDDYDMDDPVDDMDGEDYLGPEARDDSDEEDDEDAEANKASDTSSEEARRGKDIQGIPWDRLELTREGYRETRLLQYKNYENVPNSAEAAMKVCLSNKLICVEKIF</sequence>
<dbReference type="EnsemblPlants" id="AET7Gv20554100.11">
    <property type="protein sequence ID" value="AET7Gv20554100.11"/>
    <property type="gene ID" value="AET7Gv20554100"/>
</dbReference>
<feature type="compositionally biased region" description="Basic and acidic residues" evidence="1">
    <location>
        <begin position="1"/>
        <end position="10"/>
    </location>
</feature>
<evidence type="ECO:0000313" key="2">
    <source>
        <dbReference type="EnsemblPlants" id="AET7Gv20554100.11"/>
    </source>
</evidence>
<dbReference type="Gramene" id="AET7Gv20554100.11">
    <property type="protein sequence ID" value="AET7Gv20554100.11"/>
    <property type="gene ID" value="AET7Gv20554100"/>
</dbReference>
<accession>A0A453RE89</accession>
<reference evidence="2" key="3">
    <citation type="journal article" date="2017" name="Nature">
        <title>Genome sequence of the progenitor of the wheat D genome Aegilops tauschii.</title>
        <authorList>
            <person name="Luo M.C."/>
            <person name="Gu Y.Q."/>
            <person name="Puiu D."/>
            <person name="Wang H."/>
            <person name="Twardziok S.O."/>
            <person name="Deal K.R."/>
            <person name="Huo N."/>
            <person name="Zhu T."/>
            <person name="Wang L."/>
            <person name="Wang Y."/>
            <person name="McGuire P.E."/>
            <person name="Liu S."/>
            <person name="Long H."/>
            <person name="Ramasamy R.K."/>
            <person name="Rodriguez J.C."/>
            <person name="Van S.L."/>
            <person name="Yuan L."/>
            <person name="Wang Z."/>
            <person name="Xia Z."/>
            <person name="Xiao L."/>
            <person name="Anderson O.D."/>
            <person name="Ouyang S."/>
            <person name="Liang Y."/>
            <person name="Zimin A.V."/>
            <person name="Pertea G."/>
            <person name="Qi P."/>
            <person name="Bennetzen J.L."/>
            <person name="Dai X."/>
            <person name="Dawson M.W."/>
            <person name="Muller H.G."/>
            <person name="Kugler K."/>
            <person name="Rivarola-Duarte L."/>
            <person name="Spannagl M."/>
            <person name="Mayer K.F.X."/>
            <person name="Lu F.H."/>
            <person name="Bevan M.W."/>
            <person name="Leroy P."/>
            <person name="Li P."/>
            <person name="You F.M."/>
            <person name="Sun Q."/>
            <person name="Liu Z."/>
            <person name="Lyons E."/>
            <person name="Wicker T."/>
            <person name="Salzberg S.L."/>
            <person name="Devos K.M."/>
            <person name="Dvorak J."/>
        </authorList>
    </citation>
    <scope>NUCLEOTIDE SEQUENCE [LARGE SCALE GENOMIC DNA]</scope>
    <source>
        <strain evidence="2">cv. AL8/78</strain>
    </source>
</reference>
<keyword evidence="3" id="KW-1185">Reference proteome</keyword>
<organism evidence="2 3">
    <name type="scientific">Aegilops tauschii subsp. strangulata</name>
    <name type="common">Goatgrass</name>
    <dbReference type="NCBI Taxonomy" id="200361"/>
    <lineage>
        <taxon>Eukaryota</taxon>
        <taxon>Viridiplantae</taxon>
        <taxon>Streptophyta</taxon>
        <taxon>Embryophyta</taxon>
        <taxon>Tracheophyta</taxon>
        <taxon>Spermatophyta</taxon>
        <taxon>Magnoliopsida</taxon>
        <taxon>Liliopsida</taxon>
        <taxon>Poales</taxon>
        <taxon>Poaceae</taxon>
        <taxon>BOP clade</taxon>
        <taxon>Pooideae</taxon>
        <taxon>Triticodae</taxon>
        <taxon>Triticeae</taxon>
        <taxon>Triticinae</taxon>
        <taxon>Aegilops</taxon>
    </lineage>
</organism>
<dbReference type="Proteomes" id="UP000015105">
    <property type="component" value="Chromosome 7D"/>
</dbReference>